<evidence type="ECO:0000313" key="3">
    <source>
        <dbReference type="Proteomes" id="UP001225498"/>
    </source>
</evidence>
<dbReference type="Proteomes" id="UP001225498">
    <property type="component" value="Unassembled WGS sequence"/>
</dbReference>
<proteinExistence type="predicted"/>
<name>A0AAI9G3N2_STEMA</name>
<accession>A0AAI9G3N2</accession>
<organism evidence="2 3">
    <name type="scientific">Stenotrophomonas maltophilia</name>
    <name type="common">Pseudomonas maltophilia</name>
    <name type="synonym">Xanthomonas maltophilia</name>
    <dbReference type="NCBI Taxonomy" id="40324"/>
    <lineage>
        <taxon>Bacteria</taxon>
        <taxon>Pseudomonadati</taxon>
        <taxon>Pseudomonadota</taxon>
        <taxon>Gammaproteobacteria</taxon>
        <taxon>Lysobacterales</taxon>
        <taxon>Lysobacteraceae</taxon>
        <taxon>Stenotrophomonas</taxon>
        <taxon>Stenotrophomonas maltophilia group</taxon>
    </lineage>
</organism>
<dbReference type="EMBL" id="ABLTIR010000016">
    <property type="protein sequence ID" value="EKZ1926232.1"/>
    <property type="molecule type" value="Genomic_DNA"/>
</dbReference>
<evidence type="ECO:0000256" key="1">
    <source>
        <dbReference type="SAM" id="MobiDB-lite"/>
    </source>
</evidence>
<dbReference type="AlphaFoldDB" id="A0AAI9G3N2"/>
<reference evidence="2" key="1">
    <citation type="submission" date="2023-08" db="EMBL/GenBank/DDBJ databases">
        <authorList>
            <consortium name="Clinical and Environmental Microbiology Branch: Whole genome sequencing antimicrobial resistance pathogens in the healthcare setting"/>
        </authorList>
    </citation>
    <scope>NUCLEOTIDE SEQUENCE</scope>
    <source>
        <strain evidence="2">2023CJ-00293</strain>
    </source>
</reference>
<protein>
    <submittedName>
        <fullName evidence="2">Uncharacterized protein</fullName>
    </submittedName>
</protein>
<feature type="region of interest" description="Disordered" evidence="1">
    <location>
        <begin position="1"/>
        <end position="22"/>
    </location>
</feature>
<dbReference type="RefSeq" id="WP_049450609.1">
    <property type="nucleotide sequence ID" value="NZ_CP182416.1"/>
</dbReference>
<evidence type="ECO:0000313" key="2">
    <source>
        <dbReference type="EMBL" id="EKZ1926232.1"/>
    </source>
</evidence>
<sequence length="226" mass="24253">MSNDNKTLADVQPGGRVKPGDAPWPEIDAILADAYSAGAVGLPFEGIARRHAVRAAVAALSAQPSPGGQGDALEALAKEMDEFRTTWGTIGMREFGYFVDTLKAALAARQPVRIYGCCAQREGELHTAECPNLRHLAARQPVGEPVAWMTHHDEPMLFPTAAEASAYCDDDEQPVPLFRSPAQAVDLGQFRPAVRAMGLYAEEPEDVDEAKRLMALIDSQAVGNGN</sequence>
<comment type="caution">
    <text evidence="2">The sequence shown here is derived from an EMBL/GenBank/DDBJ whole genome shotgun (WGS) entry which is preliminary data.</text>
</comment>
<gene>
    <name evidence="2" type="ORF">REH87_001221</name>
</gene>